<dbReference type="PRINTS" id="PR00598">
    <property type="entry name" value="HTHMARR"/>
</dbReference>
<dbReference type="RefSeq" id="WP_218825677.1">
    <property type="nucleotide sequence ID" value="NZ_FZOD01000059.1"/>
</dbReference>
<dbReference type="Proteomes" id="UP000198282">
    <property type="component" value="Unassembled WGS sequence"/>
</dbReference>
<dbReference type="PROSITE" id="PS50995">
    <property type="entry name" value="HTH_MARR_2"/>
    <property type="match status" value="1"/>
</dbReference>
<evidence type="ECO:0000313" key="5">
    <source>
        <dbReference type="EMBL" id="SNT54499.1"/>
    </source>
</evidence>
<evidence type="ECO:0000256" key="1">
    <source>
        <dbReference type="ARBA" id="ARBA00023015"/>
    </source>
</evidence>
<protein>
    <submittedName>
        <fullName evidence="5">DNA-binding transcriptional regulator, MarR family</fullName>
    </submittedName>
</protein>
<keyword evidence="6" id="KW-1185">Reference proteome</keyword>
<dbReference type="PANTHER" id="PTHR42756">
    <property type="entry name" value="TRANSCRIPTIONAL REGULATOR, MARR"/>
    <property type="match status" value="1"/>
</dbReference>
<organism evidence="5 6">
    <name type="scientific">Streptosporangium subroseum</name>
    <dbReference type="NCBI Taxonomy" id="106412"/>
    <lineage>
        <taxon>Bacteria</taxon>
        <taxon>Bacillati</taxon>
        <taxon>Actinomycetota</taxon>
        <taxon>Actinomycetes</taxon>
        <taxon>Streptosporangiales</taxon>
        <taxon>Streptosporangiaceae</taxon>
        <taxon>Streptosporangium</taxon>
    </lineage>
</organism>
<feature type="domain" description="HTH marR-type" evidence="4">
    <location>
        <begin position="25"/>
        <end position="160"/>
    </location>
</feature>
<evidence type="ECO:0000256" key="3">
    <source>
        <dbReference type="ARBA" id="ARBA00023163"/>
    </source>
</evidence>
<dbReference type="AlphaFoldDB" id="A0A239NK32"/>
<keyword evidence="2 5" id="KW-0238">DNA-binding</keyword>
<dbReference type="EMBL" id="FZOD01000059">
    <property type="protein sequence ID" value="SNT54499.1"/>
    <property type="molecule type" value="Genomic_DNA"/>
</dbReference>
<reference evidence="5 6" key="1">
    <citation type="submission" date="2017-06" db="EMBL/GenBank/DDBJ databases">
        <authorList>
            <person name="Kim H.J."/>
            <person name="Triplett B.A."/>
        </authorList>
    </citation>
    <scope>NUCLEOTIDE SEQUENCE [LARGE SCALE GENOMIC DNA]</scope>
    <source>
        <strain evidence="5 6">CGMCC 4.2132</strain>
    </source>
</reference>
<dbReference type="SMART" id="SM00347">
    <property type="entry name" value="HTH_MARR"/>
    <property type="match status" value="1"/>
</dbReference>
<evidence type="ECO:0000256" key="2">
    <source>
        <dbReference type="ARBA" id="ARBA00023125"/>
    </source>
</evidence>
<evidence type="ECO:0000313" key="6">
    <source>
        <dbReference type="Proteomes" id="UP000198282"/>
    </source>
</evidence>
<dbReference type="InterPro" id="IPR036390">
    <property type="entry name" value="WH_DNA-bd_sf"/>
</dbReference>
<sequence length="190" mass="21421">MSEPDSVDRHIAHWSRELSDLDPQTEGIVTRMQMLVRVMKREKEAWLASGGLKPWEFEVLHHLVASGPPYRATPSLLAEWLDTHPATMTNRLDRLEQAGYIARAHDPGDRRRLLVELTAEGRAMWEGRMGEGDRAERALLSPLDSDDRELLNDLLRRLVRGVEGDGPPLLPDWASIARKSHAEPENGSPA</sequence>
<dbReference type="InterPro" id="IPR036388">
    <property type="entry name" value="WH-like_DNA-bd_sf"/>
</dbReference>
<dbReference type="InterPro" id="IPR000835">
    <property type="entry name" value="HTH_MarR-typ"/>
</dbReference>
<keyword evidence="1" id="KW-0805">Transcription regulation</keyword>
<proteinExistence type="predicted"/>
<dbReference type="Pfam" id="PF12802">
    <property type="entry name" value="MarR_2"/>
    <property type="match status" value="1"/>
</dbReference>
<dbReference type="GO" id="GO:0003700">
    <property type="term" value="F:DNA-binding transcription factor activity"/>
    <property type="evidence" value="ECO:0007669"/>
    <property type="project" value="InterPro"/>
</dbReference>
<gene>
    <name evidence="5" type="ORF">SAMN05216276_10597</name>
</gene>
<name>A0A239NK32_9ACTN</name>
<dbReference type="PANTHER" id="PTHR42756:SF1">
    <property type="entry name" value="TRANSCRIPTIONAL REPRESSOR OF EMRAB OPERON"/>
    <property type="match status" value="1"/>
</dbReference>
<dbReference type="InterPro" id="IPR023187">
    <property type="entry name" value="Tscrpt_reg_MarR-type_CS"/>
</dbReference>
<dbReference type="GO" id="GO:0003677">
    <property type="term" value="F:DNA binding"/>
    <property type="evidence" value="ECO:0007669"/>
    <property type="project" value="UniProtKB-KW"/>
</dbReference>
<keyword evidence="3" id="KW-0804">Transcription</keyword>
<dbReference type="PROSITE" id="PS01117">
    <property type="entry name" value="HTH_MARR_1"/>
    <property type="match status" value="1"/>
</dbReference>
<evidence type="ECO:0000259" key="4">
    <source>
        <dbReference type="PROSITE" id="PS50995"/>
    </source>
</evidence>
<dbReference type="Gene3D" id="1.10.10.10">
    <property type="entry name" value="Winged helix-like DNA-binding domain superfamily/Winged helix DNA-binding domain"/>
    <property type="match status" value="1"/>
</dbReference>
<dbReference type="SUPFAM" id="SSF46785">
    <property type="entry name" value="Winged helix' DNA-binding domain"/>
    <property type="match status" value="1"/>
</dbReference>
<accession>A0A239NK32</accession>